<feature type="region of interest" description="Disordered" evidence="1">
    <location>
        <begin position="1"/>
        <end position="35"/>
    </location>
</feature>
<gene>
    <name evidence="2" type="ORF">D4764_03G0011200</name>
</gene>
<dbReference type="AlphaFoldDB" id="A0A5C6N9E7"/>
<reference evidence="2 3" key="1">
    <citation type="submission" date="2019-04" db="EMBL/GenBank/DDBJ databases">
        <title>Chromosome genome assembly for Takifugu flavidus.</title>
        <authorList>
            <person name="Xiao S."/>
        </authorList>
    </citation>
    <scope>NUCLEOTIDE SEQUENCE [LARGE SCALE GENOMIC DNA]</scope>
    <source>
        <strain evidence="2">HTHZ2018</strain>
        <tissue evidence="2">Muscle</tissue>
    </source>
</reference>
<protein>
    <submittedName>
        <fullName evidence="2">Uncharacterized protein</fullName>
    </submittedName>
</protein>
<dbReference type="Proteomes" id="UP000324091">
    <property type="component" value="Chromosome 3"/>
</dbReference>
<keyword evidence="3" id="KW-1185">Reference proteome</keyword>
<name>A0A5C6N9E7_9TELE</name>
<evidence type="ECO:0000256" key="1">
    <source>
        <dbReference type="SAM" id="MobiDB-lite"/>
    </source>
</evidence>
<comment type="caution">
    <text evidence="2">The sequence shown here is derived from an EMBL/GenBank/DDBJ whole genome shotgun (WGS) entry which is preliminary data.</text>
</comment>
<sequence length="158" mass="18042">MQMHSTESGELGDQYNQSEPSTRVKAPGRRRRRRADTALPSSLHFLIFRCGRWRRARSSRSELRFPTWMWFYFPFSLSSILWRADSQPRRCFAVGVKRSLRRDGGPVDPILLSTSSFLLFLSPSQGAVTGRYSRQPMLAYGVVVGLPKSTRPRGKSST</sequence>
<organism evidence="2 3">
    <name type="scientific">Takifugu flavidus</name>
    <name type="common">sansaifugu</name>
    <dbReference type="NCBI Taxonomy" id="433684"/>
    <lineage>
        <taxon>Eukaryota</taxon>
        <taxon>Metazoa</taxon>
        <taxon>Chordata</taxon>
        <taxon>Craniata</taxon>
        <taxon>Vertebrata</taxon>
        <taxon>Euteleostomi</taxon>
        <taxon>Actinopterygii</taxon>
        <taxon>Neopterygii</taxon>
        <taxon>Teleostei</taxon>
        <taxon>Neoteleostei</taxon>
        <taxon>Acanthomorphata</taxon>
        <taxon>Eupercaria</taxon>
        <taxon>Tetraodontiformes</taxon>
        <taxon>Tetradontoidea</taxon>
        <taxon>Tetraodontidae</taxon>
        <taxon>Takifugu</taxon>
    </lineage>
</organism>
<dbReference type="EMBL" id="RHFK02000016">
    <property type="protein sequence ID" value="TWW64112.1"/>
    <property type="molecule type" value="Genomic_DNA"/>
</dbReference>
<proteinExistence type="predicted"/>
<evidence type="ECO:0000313" key="2">
    <source>
        <dbReference type="EMBL" id="TWW64112.1"/>
    </source>
</evidence>
<feature type="compositionally biased region" description="Polar residues" evidence="1">
    <location>
        <begin position="1"/>
        <end position="21"/>
    </location>
</feature>
<evidence type="ECO:0000313" key="3">
    <source>
        <dbReference type="Proteomes" id="UP000324091"/>
    </source>
</evidence>
<accession>A0A5C6N9E7</accession>